<dbReference type="Proteomes" id="UP000023351">
    <property type="component" value="Unassembled WGS sequence"/>
</dbReference>
<feature type="non-terminal residue" evidence="1">
    <location>
        <position position="40"/>
    </location>
</feature>
<gene>
    <name evidence="1" type="ORF">I540_6073</name>
</gene>
<proteinExistence type="predicted"/>
<dbReference type="AlphaFoldDB" id="X8DEH9"/>
<dbReference type="EMBL" id="JAOJ01000006">
    <property type="protein sequence ID" value="EUA65875.1"/>
    <property type="molecule type" value="Genomic_DNA"/>
</dbReference>
<name>X8DEH9_9MYCO</name>
<evidence type="ECO:0000313" key="2">
    <source>
        <dbReference type="Proteomes" id="UP000023351"/>
    </source>
</evidence>
<accession>X8DEH9</accession>
<comment type="caution">
    <text evidence="1">The sequence shown here is derived from an EMBL/GenBank/DDBJ whole genome shotgun (WGS) entry which is preliminary data.</text>
</comment>
<reference evidence="1 2" key="1">
    <citation type="submission" date="2013-12" db="EMBL/GenBank/DDBJ databases">
        <authorList>
            <person name="Zelazny A."/>
            <person name="Olivier K."/>
            <person name="Holland S."/>
            <person name="Lenaerts A."/>
            <person name="Ordway D."/>
            <person name="DeGroote M.A."/>
            <person name="Parker T."/>
            <person name="Sizemore C."/>
            <person name="Tallon L.J."/>
            <person name="Sadzewicz L.K."/>
            <person name="Sengamalay N."/>
            <person name="Fraser C.M."/>
            <person name="Hine E."/>
            <person name="Shefchek K.A."/>
            <person name="Das S.P."/>
            <person name="Tettelin H."/>
        </authorList>
    </citation>
    <scope>NUCLEOTIDE SEQUENCE [LARGE SCALE GENOMIC DNA]</scope>
    <source>
        <strain evidence="1 2">1513</strain>
    </source>
</reference>
<sequence>MSLSVGELKKVSVASIRDISAGLRAKAASLRATKAIVTDL</sequence>
<protein>
    <submittedName>
        <fullName evidence="1">Uncharacterized protein</fullName>
    </submittedName>
</protein>
<evidence type="ECO:0000313" key="1">
    <source>
        <dbReference type="EMBL" id="EUA65875.1"/>
    </source>
</evidence>
<organism evidence="1 2">
    <name type="scientific">Mycobacteroides abscessus subsp. bolletii 1513</name>
    <dbReference type="NCBI Taxonomy" id="1299321"/>
    <lineage>
        <taxon>Bacteria</taxon>
        <taxon>Bacillati</taxon>
        <taxon>Actinomycetota</taxon>
        <taxon>Actinomycetes</taxon>
        <taxon>Mycobacteriales</taxon>
        <taxon>Mycobacteriaceae</taxon>
        <taxon>Mycobacteroides</taxon>
        <taxon>Mycobacteroides abscessus</taxon>
    </lineage>
</organism>